<dbReference type="RefSeq" id="WP_106265061.1">
    <property type="nucleotide sequence ID" value="NZ_PVTX01000001.1"/>
</dbReference>
<dbReference type="Proteomes" id="UP000239895">
    <property type="component" value="Unassembled WGS sequence"/>
</dbReference>
<comment type="caution">
    <text evidence="2">The sequence shown here is derived from an EMBL/GenBank/DDBJ whole genome shotgun (WGS) entry which is preliminary data.</text>
</comment>
<dbReference type="EMBL" id="PVTX01000001">
    <property type="protein sequence ID" value="PRZ10521.1"/>
    <property type="molecule type" value="Genomic_DNA"/>
</dbReference>
<accession>A0ABX5EK88</accession>
<evidence type="ECO:0000313" key="3">
    <source>
        <dbReference type="Proteomes" id="UP000239895"/>
    </source>
</evidence>
<name>A0ABX5EK88_9MICO</name>
<organism evidence="2 3">
    <name type="scientific">Isoptericola halotolerans</name>
    <dbReference type="NCBI Taxonomy" id="300560"/>
    <lineage>
        <taxon>Bacteria</taxon>
        <taxon>Bacillati</taxon>
        <taxon>Actinomycetota</taxon>
        <taxon>Actinomycetes</taxon>
        <taxon>Micrococcales</taxon>
        <taxon>Promicromonosporaceae</taxon>
        <taxon>Isoptericola</taxon>
    </lineage>
</organism>
<keyword evidence="1" id="KW-0472">Membrane</keyword>
<evidence type="ECO:0000256" key="1">
    <source>
        <dbReference type="SAM" id="Phobius"/>
    </source>
</evidence>
<protein>
    <submittedName>
        <fullName evidence="2">Uncharacterized protein</fullName>
    </submittedName>
</protein>
<reference evidence="2 3" key="1">
    <citation type="submission" date="2018-03" db="EMBL/GenBank/DDBJ databases">
        <title>Comparative analysis of microorganisms from saline springs in Andes Mountain Range, Colombia.</title>
        <authorList>
            <person name="Rubin E."/>
        </authorList>
    </citation>
    <scope>NUCLEOTIDE SEQUENCE [LARGE SCALE GENOMIC DNA]</scope>
    <source>
        <strain evidence="2 3">CG 23</strain>
    </source>
</reference>
<proteinExistence type="predicted"/>
<keyword evidence="1" id="KW-0812">Transmembrane</keyword>
<keyword evidence="1" id="KW-1133">Transmembrane helix</keyword>
<evidence type="ECO:0000313" key="2">
    <source>
        <dbReference type="EMBL" id="PRZ10521.1"/>
    </source>
</evidence>
<keyword evidence="3" id="KW-1185">Reference proteome</keyword>
<gene>
    <name evidence="2" type="ORF">BCL65_101666</name>
</gene>
<feature type="transmembrane region" description="Helical" evidence="1">
    <location>
        <begin position="61"/>
        <end position="82"/>
    </location>
</feature>
<sequence>MTQRRRARPTWWQLALVVAVGAAAIAFVVMLTAGVLADGAGTGRPADFYRALGRELTDATNWTVVAVSALVGAVVTAVAALLTRRP</sequence>